<evidence type="ECO:0000259" key="3">
    <source>
        <dbReference type="Pfam" id="PF26434"/>
    </source>
</evidence>
<feature type="region of interest" description="Disordered" evidence="2">
    <location>
        <begin position="1"/>
        <end position="49"/>
    </location>
</feature>
<dbReference type="Pfam" id="PF26434">
    <property type="entry name" value="YAG7_C"/>
    <property type="match status" value="1"/>
</dbReference>
<dbReference type="Proteomes" id="UP001392437">
    <property type="component" value="Unassembled WGS sequence"/>
</dbReference>
<dbReference type="EMBL" id="JAQQWP010000002">
    <property type="protein sequence ID" value="KAK8129811.1"/>
    <property type="molecule type" value="Genomic_DNA"/>
</dbReference>
<keyword evidence="1" id="KW-0175">Coiled coil</keyword>
<feature type="compositionally biased region" description="Polar residues" evidence="2">
    <location>
        <begin position="375"/>
        <end position="384"/>
    </location>
</feature>
<accession>A0AAW0R7N2</accession>
<organism evidence="4 5">
    <name type="scientific">Apiospora kogelbergensis</name>
    <dbReference type="NCBI Taxonomy" id="1337665"/>
    <lineage>
        <taxon>Eukaryota</taxon>
        <taxon>Fungi</taxon>
        <taxon>Dikarya</taxon>
        <taxon>Ascomycota</taxon>
        <taxon>Pezizomycotina</taxon>
        <taxon>Sordariomycetes</taxon>
        <taxon>Xylariomycetidae</taxon>
        <taxon>Amphisphaeriales</taxon>
        <taxon>Apiosporaceae</taxon>
        <taxon>Apiospora</taxon>
    </lineage>
</organism>
<dbReference type="InterPro" id="IPR058602">
    <property type="entry name" value="YAG7_dimerisation_dom"/>
</dbReference>
<feature type="region of interest" description="Disordered" evidence="2">
    <location>
        <begin position="294"/>
        <end position="384"/>
    </location>
</feature>
<reference evidence="4 5" key="1">
    <citation type="submission" date="2023-01" db="EMBL/GenBank/DDBJ databases">
        <title>Analysis of 21 Apiospora genomes using comparative genomics revels a genus with tremendous synthesis potential of carbohydrate active enzymes and secondary metabolites.</title>
        <authorList>
            <person name="Sorensen T."/>
        </authorList>
    </citation>
    <scope>NUCLEOTIDE SEQUENCE [LARGE SCALE GENOMIC DNA]</scope>
    <source>
        <strain evidence="4 5">CBS 117206</strain>
    </source>
</reference>
<evidence type="ECO:0000313" key="4">
    <source>
        <dbReference type="EMBL" id="KAK8129811.1"/>
    </source>
</evidence>
<gene>
    <name evidence="4" type="ORF">PG999_002191</name>
</gene>
<comment type="caution">
    <text evidence="4">The sequence shown here is derived from an EMBL/GenBank/DDBJ whole genome shotgun (WGS) entry which is preliminary data.</text>
</comment>
<feature type="coiled-coil region" evidence="1">
    <location>
        <begin position="105"/>
        <end position="132"/>
    </location>
</feature>
<evidence type="ECO:0000256" key="1">
    <source>
        <dbReference type="SAM" id="Coils"/>
    </source>
</evidence>
<evidence type="ECO:0000256" key="2">
    <source>
        <dbReference type="SAM" id="MobiDB-lite"/>
    </source>
</evidence>
<keyword evidence="5" id="KW-1185">Reference proteome</keyword>
<feature type="compositionally biased region" description="Polar residues" evidence="2">
    <location>
        <begin position="324"/>
        <end position="335"/>
    </location>
</feature>
<sequence length="443" mass="47155">MPSSAVQNPVAPVESKSAKKKKAAAAQRTESPAPSASAPISVAGDDANESPYVRELQKNIRNINKKISNVTKTHALIEQHKEKSLEELVAAKIINADQKSQVLKKPQLESQLAQVEEQLAQYKKIEAEYRTKSATDKAKVEKDLSERLEKEKADALVAATEKAAADTKKVQHDSLLVLTQFLRLAAARRSEDADTTADENMALEGVLLNVYSGDESAVSTMLKLIEGSEEKTRSVSGEELQTSFAQVKAASVAHVQVFAATEEQVPEVTEATTDAPVSDPTVTHAGLTEIEAGETQTPLANGHNEGIPNASTTDDAANAAAESQWDNSNDMSASQEDWVKVPRDPLETDTGFTATPAASGPVQSWADDQPENPPEQMTASNRSSAIGLEAKAKVVSIVADVEEDGASTAVAEAKAAVDEVVTTIDVAAESLHHKLPPQVPTSR</sequence>
<protein>
    <recommendedName>
        <fullName evidence="3">YAG7-like dimerisation domain-containing protein</fullName>
    </recommendedName>
</protein>
<name>A0AAW0R7N2_9PEZI</name>
<feature type="domain" description="YAG7-like dimerisation" evidence="3">
    <location>
        <begin position="169"/>
        <end position="251"/>
    </location>
</feature>
<feature type="compositionally biased region" description="Basic and acidic residues" evidence="2">
    <location>
        <begin position="337"/>
        <end position="346"/>
    </location>
</feature>
<feature type="compositionally biased region" description="Low complexity" evidence="2">
    <location>
        <begin position="309"/>
        <end position="323"/>
    </location>
</feature>
<evidence type="ECO:0000313" key="5">
    <source>
        <dbReference type="Proteomes" id="UP001392437"/>
    </source>
</evidence>
<dbReference type="AlphaFoldDB" id="A0AAW0R7N2"/>
<proteinExistence type="predicted"/>